<dbReference type="PIRSF" id="PIRSF002741">
    <property type="entry name" value="MppA"/>
    <property type="match status" value="1"/>
</dbReference>
<organism evidence="5 6">
    <name type="scientific">Teichococcus aerophilus</name>
    <dbReference type="NCBI Taxonomy" id="1224513"/>
    <lineage>
        <taxon>Bacteria</taxon>
        <taxon>Pseudomonadati</taxon>
        <taxon>Pseudomonadota</taxon>
        <taxon>Alphaproteobacteria</taxon>
        <taxon>Acetobacterales</taxon>
        <taxon>Roseomonadaceae</taxon>
        <taxon>Roseomonas</taxon>
    </lineage>
</organism>
<evidence type="ECO:0000256" key="2">
    <source>
        <dbReference type="ARBA" id="ARBA00005695"/>
    </source>
</evidence>
<sequence length="576" mass="63757">MAWPWAWAAGWPARALPSGRTRGAASRPDCDCLPERPNIPENRTMTLLSTRRGIMQTTLAGMATAAVAPLPRAQAQGTGQKRTLKAVMHATLGVLDPYATTAYITRNHGYLVYDTLFAMDDQMRPQPQMVRDWTLSDDKLTYTFRLRPGLVFHDGAPVTAADCVASLTRWWKRDLMGTRLMNATQTLEAVDAQSFRLVLKHPYGLVLETLGKPGGPVPFILPARLVQIPEDQRITEVVGSGPFRFIAGEYRSGDRVVYEKFEGYVPRQEPASGLAGGKVVHFDRLEWLEISDVQTAASALQTGEIQVMENVSAEMMELLKRDRRVVLRPRGIGNSLLMRLNWLNAPFDNKLVRQAVLNAVSQPDYLAAQVGDDSLTQPCKAFFTCASPYATDVGAPAGQNLDRARQLLKEGGYNGEKVVILHPADLASGSALAPVTEQLLKSIGMNVQVDSMDWNSLLARRARPAPIAEGGWSIAWGIWSDLDLMSPIINLNVDGRGRRGYVGWAESAEMEKLRDAFALEPDQGKQMQLVEQMQRLAYDDVFAIPLGSYKVVSAHRDSVKDVVAHQLIVFWNMKMT</sequence>
<feature type="domain" description="Solute-binding protein family 5" evidence="4">
    <location>
        <begin position="125"/>
        <end position="475"/>
    </location>
</feature>
<reference evidence="5 6" key="1">
    <citation type="journal article" date="2013" name="Int. J. Syst. Evol. Microbiol.">
        <title>Roseomonas aerophila sp. nov., isolated from air.</title>
        <authorList>
            <person name="Kim S.J."/>
            <person name="Weon H.Y."/>
            <person name="Ahn J.H."/>
            <person name="Hong S.B."/>
            <person name="Seok S.J."/>
            <person name="Whang K.S."/>
            <person name="Kwon S.W."/>
        </authorList>
    </citation>
    <scope>NUCLEOTIDE SEQUENCE [LARGE SCALE GENOMIC DNA]</scope>
    <source>
        <strain evidence="5 6">NBRC 108923</strain>
    </source>
</reference>
<dbReference type="PANTHER" id="PTHR30290:SF38">
    <property type="entry name" value="D,D-DIPEPTIDE-BINDING PERIPLASMIC PROTEIN DDPA-RELATED"/>
    <property type="match status" value="1"/>
</dbReference>
<dbReference type="SUPFAM" id="SSF53850">
    <property type="entry name" value="Periplasmic binding protein-like II"/>
    <property type="match status" value="1"/>
</dbReference>
<dbReference type="Gene3D" id="3.40.190.10">
    <property type="entry name" value="Periplasmic binding protein-like II"/>
    <property type="match status" value="1"/>
</dbReference>
<evidence type="ECO:0000313" key="6">
    <source>
        <dbReference type="Proteomes" id="UP000626026"/>
    </source>
</evidence>
<accession>A0ABR7RMP5</accession>
<keyword evidence="6" id="KW-1185">Reference proteome</keyword>
<evidence type="ECO:0000259" key="4">
    <source>
        <dbReference type="Pfam" id="PF00496"/>
    </source>
</evidence>
<evidence type="ECO:0000256" key="3">
    <source>
        <dbReference type="ARBA" id="ARBA00022729"/>
    </source>
</evidence>
<gene>
    <name evidence="5" type="ORF">IBL26_13610</name>
</gene>
<name>A0ABR7RMP5_9PROT</name>
<dbReference type="CDD" id="cd08502">
    <property type="entry name" value="PBP2_NikA_DppA_OppA_like_16"/>
    <property type="match status" value="1"/>
</dbReference>
<dbReference type="Proteomes" id="UP000626026">
    <property type="component" value="Unassembled WGS sequence"/>
</dbReference>
<protein>
    <submittedName>
        <fullName evidence="5">ABC transporter substrate-binding protein</fullName>
    </submittedName>
</protein>
<keyword evidence="3" id="KW-0732">Signal</keyword>
<proteinExistence type="inferred from homology"/>
<comment type="caution">
    <text evidence="5">The sequence shown here is derived from an EMBL/GenBank/DDBJ whole genome shotgun (WGS) entry which is preliminary data.</text>
</comment>
<dbReference type="InterPro" id="IPR000914">
    <property type="entry name" value="SBP_5_dom"/>
</dbReference>
<evidence type="ECO:0000313" key="5">
    <source>
        <dbReference type="EMBL" id="MBC9207876.1"/>
    </source>
</evidence>
<dbReference type="Pfam" id="PF00496">
    <property type="entry name" value="SBP_bac_5"/>
    <property type="match status" value="1"/>
</dbReference>
<dbReference type="Gene3D" id="3.90.76.10">
    <property type="entry name" value="Dipeptide-binding Protein, Domain 1"/>
    <property type="match status" value="1"/>
</dbReference>
<dbReference type="InterPro" id="IPR030678">
    <property type="entry name" value="Peptide/Ni-bd"/>
</dbReference>
<comment type="similarity">
    <text evidence="2">Belongs to the bacterial solute-binding protein 5 family.</text>
</comment>
<dbReference type="InterPro" id="IPR039424">
    <property type="entry name" value="SBP_5"/>
</dbReference>
<dbReference type="PANTHER" id="PTHR30290">
    <property type="entry name" value="PERIPLASMIC BINDING COMPONENT OF ABC TRANSPORTER"/>
    <property type="match status" value="1"/>
</dbReference>
<dbReference type="EMBL" id="JACTVA010000023">
    <property type="protein sequence ID" value="MBC9207876.1"/>
    <property type="molecule type" value="Genomic_DNA"/>
</dbReference>
<dbReference type="Gene3D" id="3.10.105.10">
    <property type="entry name" value="Dipeptide-binding Protein, Domain 3"/>
    <property type="match status" value="1"/>
</dbReference>
<comment type="subcellular location">
    <subcellularLocation>
        <location evidence="1">Periplasm</location>
    </subcellularLocation>
</comment>
<evidence type="ECO:0000256" key="1">
    <source>
        <dbReference type="ARBA" id="ARBA00004418"/>
    </source>
</evidence>